<protein>
    <submittedName>
        <fullName evidence="10">Uncharacterized protein</fullName>
    </submittedName>
</protein>
<dbReference type="Pfam" id="PF01496">
    <property type="entry name" value="V_ATPase_I"/>
    <property type="match status" value="1"/>
</dbReference>
<dbReference type="EMBL" id="MHMN01000001">
    <property type="protein sequence ID" value="OGZ29207.1"/>
    <property type="molecule type" value="Genomic_DNA"/>
</dbReference>
<evidence type="ECO:0000256" key="8">
    <source>
        <dbReference type="SAM" id="Coils"/>
    </source>
</evidence>
<dbReference type="GO" id="GO:0033179">
    <property type="term" value="C:proton-transporting V-type ATPase, V0 domain"/>
    <property type="evidence" value="ECO:0007669"/>
    <property type="project" value="InterPro"/>
</dbReference>
<feature type="transmembrane region" description="Helical" evidence="9">
    <location>
        <begin position="380"/>
        <end position="400"/>
    </location>
</feature>
<comment type="similarity">
    <text evidence="2">Belongs to the V-ATPase 116 kDa subunit family.</text>
</comment>
<keyword evidence="6" id="KW-0406">Ion transport</keyword>
<evidence type="ECO:0000256" key="3">
    <source>
        <dbReference type="ARBA" id="ARBA00022448"/>
    </source>
</evidence>
<proteinExistence type="inferred from homology"/>
<keyword evidence="4 9" id="KW-0812">Transmembrane</keyword>
<dbReference type="GO" id="GO:0016471">
    <property type="term" value="C:vacuolar proton-transporting V-type ATPase complex"/>
    <property type="evidence" value="ECO:0007669"/>
    <property type="project" value="TreeGrafter"/>
</dbReference>
<reference evidence="10 11" key="1">
    <citation type="journal article" date="2016" name="Nat. Commun.">
        <title>Thousands of microbial genomes shed light on interconnected biogeochemical processes in an aquifer system.</title>
        <authorList>
            <person name="Anantharaman K."/>
            <person name="Brown C.T."/>
            <person name="Hug L.A."/>
            <person name="Sharon I."/>
            <person name="Castelle C.J."/>
            <person name="Probst A.J."/>
            <person name="Thomas B.C."/>
            <person name="Singh A."/>
            <person name="Wilkins M.J."/>
            <person name="Karaoz U."/>
            <person name="Brodie E.L."/>
            <person name="Williams K.H."/>
            <person name="Hubbard S.S."/>
            <person name="Banfield J.F."/>
        </authorList>
    </citation>
    <scope>NUCLEOTIDE SEQUENCE [LARGE SCALE GENOMIC DNA]</scope>
</reference>
<dbReference type="GO" id="GO:0051117">
    <property type="term" value="F:ATPase binding"/>
    <property type="evidence" value="ECO:0007669"/>
    <property type="project" value="TreeGrafter"/>
</dbReference>
<feature type="transmembrane region" description="Helical" evidence="9">
    <location>
        <begin position="480"/>
        <end position="500"/>
    </location>
</feature>
<comment type="caution">
    <text evidence="10">The sequence shown here is derived from an EMBL/GenBank/DDBJ whole genome shotgun (WGS) entry which is preliminary data.</text>
</comment>
<dbReference type="Proteomes" id="UP000176326">
    <property type="component" value="Unassembled WGS sequence"/>
</dbReference>
<evidence type="ECO:0000256" key="5">
    <source>
        <dbReference type="ARBA" id="ARBA00022989"/>
    </source>
</evidence>
<evidence type="ECO:0000256" key="2">
    <source>
        <dbReference type="ARBA" id="ARBA00009904"/>
    </source>
</evidence>
<evidence type="ECO:0000313" key="10">
    <source>
        <dbReference type="EMBL" id="OGZ29207.1"/>
    </source>
</evidence>
<dbReference type="PANTHER" id="PTHR11629">
    <property type="entry name" value="VACUOLAR PROTON ATPASES"/>
    <property type="match status" value="1"/>
</dbReference>
<keyword evidence="8" id="KW-0175">Coiled coil</keyword>
<dbReference type="PANTHER" id="PTHR11629:SF63">
    <property type="entry name" value="V-TYPE PROTON ATPASE SUBUNIT A"/>
    <property type="match status" value="1"/>
</dbReference>
<gene>
    <name evidence="10" type="ORF">A2427_02915</name>
</gene>
<comment type="subcellular location">
    <subcellularLocation>
        <location evidence="1">Membrane</location>
        <topology evidence="1">Multi-pass membrane protein</topology>
    </subcellularLocation>
</comment>
<feature type="transmembrane region" description="Helical" evidence="9">
    <location>
        <begin position="456"/>
        <end position="474"/>
    </location>
</feature>
<feature type="transmembrane region" description="Helical" evidence="9">
    <location>
        <begin position="536"/>
        <end position="557"/>
    </location>
</feature>
<evidence type="ECO:0000313" key="11">
    <source>
        <dbReference type="Proteomes" id="UP000176326"/>
    </source>
</evidence>
<feature type="transmembrane region" description="Helical" evidence="9">
    <location>
        <begin position="563"/>
        <end position="586"/>
    </location>
</feature>
<dbReference type="GO" id="GO:0046961">
    <property type="term" value="F:proton-transporting ATPase activity, rotational mechanism"/>
    <property type="evidence" value="ECO:0007669"/>
    <property type="project" value="InterPro"/>
</dbReference>
<dbReference type="GO" id="GO:0007035">
    <property type="term" value="P:vacuolar acidification"/>
    <property type="evidence" value="ECO:0007669"/>
    <property type="project" value="TreeGrafter"/>
</dbReference>
<evidence type="ECO:0000256" key="9">
    <source>
        <dbReference type="SAM" id="Phobius"/>
    </source>
</evidence>
<evidence type="ECO:0000256" key="1">
    <source>
        <dbReference type="ARBA" id="ARBA00004141"/>
    </source>
</evidence>
<evidence type="ECO:0000256" key="6">
    <source>
        <dbReference type="ARBA" id="ARBA00023065"/>
    </source>
</evidence>
<keyword evidence="5 9" id="KW-1133">Transmembrane helix</keyword>
<evidence type="ECO:0000256" key="4">
    <source>
        <dbReference type="ARBA" id="ARBA00022692"/>
    </source>
</evidence>
<name>A0A1G2EU23_9BACT</name>
<evidence type="ECO:0000256" key="7">
    <source>
        <dbReference type="ARBA" id="ARBA00023136"/>
    </source>
</evidence>
<feature type="transmembrane region" description="Helical" evidence="9">
    <location>
        <begin position="335"/>
        <end position="368"/>
    </location>
</feature>
<keyword evidence="7 9" id="KW-0472">Membrane</keyword>
<organism evidence="10 11">
    <name type="scientific">Candidatus Nealsonbacteria bacterium RIFOXYC1_FULL_40_7</name>
    <dbReference type="NCBI Taxonomy" id="1801678"/>
    <lineage>
        <taxon>Bacteria</taxon>
        <taxon>Candidatus Nealsoniibacteriota</taxon>
    </lineage>
</organism>
<feature type="coiled-coil region" evidence="8">
    <location>
        <begin position="96"/>
        <end position="127"/>
    </location>
</feature>
<dbReference type="InterPro" id="IPR002490">
    <property type="entry name" value="V-ATPase_116kDa_su"/>
</dbReference>
<dbReference type="AlphaFoldDB" id="A0A1G2EU23"/>
<feature type="transmembrane region" description="Helical" evidence="9">
    <location>
        <begin position="424"/>
        <end position="444"/>
    </location>
</feature>
<accession>A0A1G2EU23</accession>
<sequence length="625" mass="71488">MLKVAKKYIIAFPKDKEESVLDLIKDSEGIEIESNFQKEGTDENIQNIDYLISSASFAVNFLSSFAKKESFIYKLNNPKIQVKKEDVAKFKNPGKLNEMVQKVIELEKELSSQNKELKNHNSDLKEIEMFEGLDFIPRETEFSRSFILKLEEKKVSESKFYIKPINALFYKAFLLKEKEQDFLKFIEESRGEIVDYRFPEIPSLQKKKCLEEIRKIKKREDEIKKEIAKIALSYNDFKIYHDVLCLERRQAEAGRKTGKTGILNYMIFWALEKEKKELELKCARISRDIRIADLKLEEQDKPPVAIENNRWIAPFQSVTDIFGLPAENEIDPTPYLAFFFIIYFGICITDAAYGLMLAIFSLIPLLFFKKRFGKNKLLKLLFYGGISTFVMGVLFGSYFGTSPSSLRISFMERLKVIDPIKDTVLFMGVSFALGYIQICFSQIVKIIKGLKFKDADSILGGISWILLYLSFGLYVLSFKFAFLGVIAPIFIFSSLAFLLWEESRGQKIFLRPLIGAIKILQGMIGTASDILSYSRLMALGLGTGVIALIVNQIAFLFKDMIPYFGWIVAALILVGGHIFNLGINALGGFIHSARLQFVEFFPKVLEGGGRRLKPLGPDLKYIEIN</sequence>
<keyword evidence="3" id="KW-0813">Transport</keyword>